<dbReference type="EMBL" id="CP036433">
    <property type="protein sequence ID" value="QDU94289.1"/>
    <property type="molecule type" value="Genomic_DNA"/>
</dbReference>
<dbReference type="SUPFAM" id="SSF51735">
    <property type="entry name" value="NAD(P)-binding Rossmann-fold domains"/>
    <property type="match status" value="1"/>
</dbReference>
<dbReference type="OrthoDB" id="9811743at2"/>
<reference evidence="3 4" key="1">
    <citation type="submission" date="2019-02" db="EMBL/GenBank/DDBJ databases">
        <title>Deep-cultivation of Planctomycetes and their phenomic and genomic characterization uncovers novel biology.</title>
        <authorList>
            <person name="Wiegand S."/>
            <person name="Jogler M."/>
            <person name="Boedeker C."/>
            <person name="Pinto D."/>
            <person name="Vollmers J."/>
            <person name="Rivas-Marin E."/>
            <person name="Kohn T."/>
            <person name="Peeters S.H."/>
            <person name="Heuer A."/>
            <person name="Rast P."/>
            <person name="Oberbeckmann S."/>
            <person name="Bunk B."/>
            <person name="Jeske O."/>
            <person name="Meyerdierks A."/>
            <person name="Storesund J.E."/>
            <person name="Kallscheuer N."/>
            <person name="Luecker S."/>
            <person name="Lage O.M."/>
            <person name="Pohl T."/>
            <person name="Merkel B.J."/>
            <person name="Hornburger P."/>
            <person name="Mueller R.-W."/>
            <person name="Bruemmer F."/>
            <person name="Labrenz M."/>
            <person name="Spormann A.M."/>
            <person name="Op den Camp H."/>
            <person name="Overmann J."/>
            <person name="Amann R."/>
            <person name="Jetten M.S.M."/>
            <person name="Mascher T."/>
            <person name="Medema M.H."/>
            <person name="Devos D.P."/>
            <person name="Kaster A.-K."/>
            <person name="Ovreas L."/>
            <person name="Rohde M."/>
            <person name="Galperin M.Y."/>
            <person name="Jogler C."/>
        </authorList>
    </citation>
    <scope>NUCLEOTIDE SEQUENCE [LARGE SCALE GENOMIC DNA]</scope>
    <source>
        <strain evidence="3 4">Pla85_3_4</strain>
    </source>
</reference>
<dbReference type="PANTHER" id="PTHR48079">
    <property type="entry name" value="PROTEIN YEEZ"/>
    <property type="match status" value="1"/>
</dbReference>
<feature type="domain" description="NAD-dependent epimerase/dehydratase" evidence="2">
    <location>
        <begin position="4"/>
        <end position="226"/>
    </location>
</feature>
<accession>A0A518DR33</accession>
<dbReference type="KEGG" id="lcre:Pla8534_20780"/>
<dbReference type="Pfam" id="PF01370">
    <property type="entry name" value="Epimerase"/>
    <property type="match status" value="1"/>
</dbReference>
<dbReference type="AlphaFoldDB" id="A0A518DR33"/>
<dbReference type="Gene3D" id="3.40.50.720">
    <property type="entry name" value="NAD(P)-binding Rossmann-like Domain"/>
    <property type="match status" value="1"/>
</dbReference>
<dbReference type="InterPro" id="IPR036291">
    <property type="entry name" value="NAD(P)-bd_dom_sf"/>
</dbReference>
<evidence type="ECO:0000313" key="3">
    <source>
        <dbReference type="EMBL" id="QDU94289.1"/>
    </source>
</evidence>
<dbReference type="InterPro" id="IPR051783">
    <property type="entry name" value="NAD(P)-dependent_oxidoreduct"/>
</dbReference>
<organism evidence="3 4">
    <name type="scientific">Lignipirellula cremea</name>
    <dbReference type="NCBI Taxonomy" id="2528010"/>
    <lineage>
        <taxon>Bacteria</taxon>
        <taxon>Pseudomonadati</taxon>
        <taxon>Planctomycetota</taxon>
        <taxon>Planctomycetia</taxon>
        <taxon>Pirellulales</taxon>
        <taxon>Pirellulaceae</taxon>
        <taxon>Lignipirellula</taxon>
    </lineage>
</organism>
<keyword evidence="4" id="KW-1185">Reference proteome</keyword>
<dbReference type="Proteomes" id="UP000317648">
    <property type="component" value="Chromosome"/>
</dbReference>
<protein>
    <submittedName>
        <fullName evidence="3">3 beta-hydroxysteroid dehydrogenase/Delta 5--&gt;4-isomerase</fullName>
    </submittedName>
</protein>
<evidence type="ECO:0000259" key="2">
    <source>
        <dbReference type="Pfam" id="PF01370"/>
    </source>
</evidence>
<dbReference type="RefSeq" id="WP_145052451.1">
    <property type="nucleotide sequence ID" value="NZ_CP036433.1"/>
</dbReference>
<proteinExistence type="predicted"/>
<feature type="region of interest" description="Disordered" evidence="1">
    <location>
        <begin position="120"/>
        <end position="140"/>
    </location>
</feature>
<evidence type="ECO:0000313" key="4">
    <source>
        <dbReference type="Proteomes" id="UP000317648"/>
    </source>
</evidence>
<dbReference type="PANTHER" id="PTHR48079:SF6">
    <property type="entry name" value="NAD(P)-BINDING DOMAIN-CONTAINING PROTEIN-RELATED"/>
    <property type="match status" value="1"/>
</dbReference>
<dbReference type="GO" id="GO:0016853">
    <property type="term" value="F:isomerase activity"/>
    <property type="evidence" value="ECO:0007669"/>
    <property type="project" value="UniProtKB-KW"/>
</dbReference>
<sequence length="328" mass="35460">MQKVLVTGVTGLLGNNLVRKLLAAGRQVRVLVRADSDPRPLAGLDVEPVEGDLRQPDQLAAACDGVEGVIHAGGYVAIGWTDKELSQAINADGARHLAEAARQAGAAMVHVSTVNTLGLGSPDAPANEDSPFTAANTPSSYALSKREAERAVLVEVERGLRGMIVHPGYMLGPWDWKPSSGRMLLEVARRFTPISPRGGCSLCDVRDVADGAIAALDRGRAGRRYILAGHNMLYHDLWRLFAAVSHGKPPWLRAAGTFLPMAAGRLGDLQTRFTGSEPEVNSATTRMSSQYHFYSSQRAIDELGYRIRPAEESVADAWAWFVEHGYIR</sequence>
<keyword evidence="3" id="KW-0413">Isomerase</keyword>
<evidence type="ECO:0000256" key="1">
    <source>
        <dbReference type="SAM" id="MobiDB-lite"/>
    </source>
</evidence>
<dbReference type="InterPro" id="IPR001509">
    <property type="entry name" value="Epimerase_deHydtase"/>
</dbReference>
<gene>
    <name evidence="3" type="ORF">Pla8534_20780</name>
</gene>
<name>A0A518DR33_9BACT</name>
<dbReference type="GO" id="GO:0004029">
    <property type="term" value="F:aldehyde dehydrogenase (NAD+) activity"/>
    <property type="evidence" value="ECO:0007669"/>
    <property type="project" value="TreeGrafter"/>
</dbReference>
<dbReference type="GO" id="GO:0005737">
    <property type="term" value="C:cytoplasm"/>
    <property type="evidence" value="ECO:0007669"/>
    <property type="project" value="TreeGrafter"/>
</dbReference>